<dbReference type="AlphaFoldDB" id="A0A433SFW2"/>
<dbReference type="EMBL" id="PQSP01000001">
    <property type="protein sequence ID" value="RUS67637.1"/>
    <property type="molecule type" value="Genomic_DNA"/>
</dbReference>
<dbReference type="Proteomes" id="UP000286947">
    <property type="component" value="Unassembled WGS sequence"/>
</dbReference>
<dbReference type="OrthoDB" id="572496at2"/>
<dbReference type="RefSeq" id="WP_126977191.1">
    <property type="nucleotide sequence ID" value="NZ_PQSP01000001.1"/>
</dbReference>
<keyword evidence="5" id="KW-1185">Reference proteome</keyword>
<evidence type="ECO:0000256" key="1">
    <source>
        <dbReference type="ARBA" id="ARBA00022679"/>
    </source>
</evidence>
<dbReference type="CDD" id="cd04301">
    <property type="entry name" value="NAT_SF"/>
    <property type="match status" value="1"/>
</dbReference>
<dbReference type="GO" id="GO:0016747">
    <property type="term" value="F:acyltransferase activity, transferring groups other than amino-acyl groups"/>
    <property type="evidence" value="ECO:0007669"/>
    <property type="project" value="InterPro"/>
</dbReference>
<dbReference type="SUPFAM" id="SSF55729">
    <property type="entry name" value="Acyl-CoA N-acyltransferases (Nat)"/>
    <property type="match status" value="1"/>
</dbReference>
<name>A0A433SFW2_9BURK</name>
<accession>A0A433SFW2</accession>
<comment type="caution">
    <text evidence="4">The sequence shown here is derived from an EMBL/GenBank/DDBJ whole genome shotgun (WGS) entry which is preliminary data.</text>
</comment>
<protein>
    <recommendedName>
        <fullName evidence="3">N-acetyltransferase domain-containing protein</fullName>
    </recommendedName>
</protein>
<dbReference type="Gene3D" id="3.40.630.30">
    <property type="match status" value="1"/>
</dbReference>
<dbReference type="PANTHER" id="PTHR43800">
    <property type="entry name" value="PEPTIDYL-LYSINE N-ACETYLTRANSFERASE YJAB"/>
    <property type="match status" value="1"/>
</dbReference>
<dbReference type="InterPro" id="IPR000182">
    <property type="entry name" value="GNAT_dom"/>
</dbReference>
<dbReference type="PANTHER" id="PTHR43800:SF1">
    <property type="entry name" value="PEPTIDYL-LYSINE N-ACETYLTRANSFERASE YJAB"/>
    <property type="match status" value="1"/>
</dbReference>
<keyword evidence="2" id="KW-0012">Acyltransferase</keyword>
<evidence type="ECO:0000313" key="4">
    <source>
        <dbReference type="EMBL" id="RUS67637.1"/>
    </source>
</evidence>
<gene>
    <name evidence="4" type="ORF">CUZ56_00112</name>
</gene>
<organism evidence="4 5">
    <name type="scientific">Saezia sanguinis</name>
    <dbReference type="NCBI Taxonomy" id="1965230"/>
    <lineage>
        <taxon>Bacteria</taxon>
        <taxon>Pseudomonadati</taxon>
        <taxon>Pseudomonadota</taxon>
        <taxon>Betaproteobacteria</taxon>
        <taxon>Burkholderiales</taxon>
        <taxon>Saeziaceae</taxon>
        <taxon>Saezia</taxon>
    </lineage>
</organism>
<feature type="domain" description="N-acetyltransferase" evidence="3">
    <location>
        <begin position="3"/>
        <end position="166"/>
    </location>
</feature>
<evidence type="ECO:0000259" key="3">
    <source>
        <dbReference type="PROSITE" id="PS51186"/>
    </source>
</evidence>
<evidence type="ECO:0000256" key="2">
    <source>
        <dbReference type="ARBA" id="ARBA00023315"/>
    </source>
</evidence>
<evidence type="ECO:0000313" key="5">
    <source>
        <dbReference type="Proteomes" id="UP000286947"/>
    </source>
</evidence>
<dbReference type="Pfam" id="PF00583">
    <property type="entry name" value="Acetyltransf_1"/>
    <property type="match status" value="1"/>
</dbReference>
<proteinExistence type="predicted"/>
<dbReference type="InterPro" id="IPR016181">
    <property type="entry name" value="Acyl_CoA_acyltransferase"/>
</dbReference>
<sequence>MSFSIRLAELDDAYQLPAVERSAGQLFRTVAELAWIADDTVMSVQAHQQSILRRTSWVAELTDVTDVTDVTGGAIIGFISAELFDDALHIWELSVHADYQRQGVGRGLVHAVLAYAREQQLKAVTLTTFQDVPWNAPWYQHLGFLMVPKDEWGPRLEGVLMAEQEHGVPIERRCAMRYTV</sequence>
<dbReference type="PROSITE" id="PS51186">
    <property type="entry name" value="GNAT"/>
    <property type="match status" value="1"/>
</dbReference>
<reference evidence="4 5" key="1">
    <citation type="submission" date="2018-01" db="EMBL/GenBank/DDBJ databases">
        <title>Saezia sanguinis gen. nov., sp. nov., in the order Burkholderiales isolated from human blood.</title>
        <authorList>
            <person name="Medina-Pascual M.J."/>
            <person name="Valdezate S."/>
            <person name="Monzon S."/>
            <person name="Cuesta I."/>
            <person name="Carrasco G."/>
            <person name="Villalon P."/>
            <person name="Saez-Nieto J.A."/>
        </authorList>
    </citation>
    <scope>NUCLEOTIDE SEQUENCE [LARGE SCALE GENOMIC DNA]</scope>
    <source>
        <strain evidence="4 5">CNM695-12</strain>
    </source>
</reference>
<keyword evidence="1" id="KW-0808">Transferase</keyword>